<organism evidence="4 5">
    <name type="scientific">Catenulispora yoronensis</name>
    <dbReference type="NCBI Taxonomy" id="450799"/>
    <lineage>
        <taxon>Bacteria</taxon>
        <taxon>Bacillati</taxon>
        <taxon>Actinomycetota</taxon>
        <taxon>Actinomycetes</taxon>
        <taxon>Catenulisporales</taxon>
        <taxon>Catenulisporaceae</taxon>
        <taxon>Catenulispora</taxon>
    </lineage>
</organism>
<dbReference type="InterPro" id="IPR035992">
    <property type="entry name" value="Ricin_B-like_lectins"/>
</dbReference>
<feature type="compositionally biased region" description="Low complexity" evidence="1">
    <location>
        <begin position="29"/>
        <end position="51"/>
    </location>
</feature>
<keyword evidence="5" id="KW-1185">Reference proteome</keyword>
<dbReference type="Pfam" id="PF14200">
    <property type="entry name" value="RicinB_lectin_2"/>
    <property type="match status" value="3"/>
</dbReference>
<feature type="domain" description="MIR" evidence="3">
    <location>
        <begin position="785"/>
        <end position="837"/>
    </location>
</feature>
<dbReference type="SMART" id="SM00458">
    <property type="entry name" value="RICIN"/>
    <property type="match status" value="2"/>
</dbReference>
<dbReference type="InterPro" id="IPR012878">
    <property type="entry name" value="Beta-AFase-like_GH127_cat"/>
</dbReference>
<reference evidence="4 5" key="1">
    <citation type="journal article" date="2019" name="Int. J. Syst. Evol. Microbiol.">
        <title>The Global Catalogue of Microorganisms (GCM) 10K type strain sequencing project: providing services to taxonomists for standard genome sequencing and annotation.</title>
        <authorList>
            <consortium name="The Broad Institute Genomics Platform"/>
            <consortium name="The Broad Institute Genome Sequencing Center for Infectious Disease"/>
            <person name="Wu L."/>
            <person name="Ma J."/>
        </authorList>
    </citation>
    <scope>NUCLEOTIDE SEQUENCE [LARGE SCALE GENOMIC DNA]</scope>
    <source>
        <strain evidence="4 5">JCM 16014</strain>
    </source>
</reference>
<dbReference type="Proteomes" id="UP001500751">
    <property type="component" value="Unassembled WGS sequence"/>
</dbReference>
<name>A0ABN2USZ1_9ACTN</name>
<dbReference type="RefSeq" id="WP_344668112.1">
    <property type="nucleotide sequence ID" value="NZ_BAAAQN010000031.1"/>
</dbReference>
<dbReference type="Pfam" id="PF20736">
    <property type="entry name" value="Glyco_hydro127M"/>
    <property type="match status" value="1"/>
</dbReference>
<dbReference type="Pfam" id="PF07944">
    <property type="entry name" value="Beta-AFase-like_GH127_cat"/>
    <property type="match status" value="1"/>
</dbReference>
<dbReference type="SUPFAM" id="SSF50370">
    <property type="entry name" value="Ricin B-like lectins"/>
    <property type="match status" value="2"/>
</dbReference>
<feature type="chain" id="PRO_5046102816" evidence="2">
    <location>
        <begin position="33"/>
        <end position="976"/>
    </location>
</feature>
<dbReference type="PROSITE" id="PS50231">
    <property type="entry name" value="RICIN_B_LECTIN"/>
    <property type="match status" value="2"/>
</dbReference>
<comment type="caution">
    <text evidence="4">The sequence shown here is derived from an EMBL/GenBank/DDBJ whole genome shotgun (WGS) entry which is preliminary data.</text>
</comment>
<dbReference type="SUPFAM" id="SSF48208">
    <property type="entry name" value="Six-hairpin glycosidases"/>
    <property type="match status" value="1"/>
</dbReference>
<feature type="region of interest" description="Disordered" evidence="1">
    <location>
        <begin position="29"/>
        <end position="70"/>
    </location>
</feature>
<evidence type="ECO:0000256" key="1">
    <source>
        <dbReference type="SAM" id="MobiDB-lite"/>
    </source>
</evidence>
<sequence length="976" mass="105729">MSLSRRAFMATATATTTSAALINPLINPTASASPSASPTTSPHTSPTTSPNTPTPLYPPNATPLHPTPYLRLPPGAIHPTGWLSTQLTLQLTGLTAHYPSTSHFLDYTTTGWIHPANVGWEEVPYWLRGFGDLAYVTGDSSTLSTTEQWITGILNTQSPDGFLGPTALRTSLNNGPDFWPYLPLLQALRSFYEYSGDSRILPALTSFFHYMSTKPGSVFSSSWISYRVADLLDCVFWQYNHTGDPTLLALADTIHTNSANWTNNIPTPHNVNIAQGYREPAVYSIRSGQSTHLQAAYQNYATVMNTYGQFPGGGFAGDENYRPGYTDPRQGFETCGIVEFMASHELLTRITGDPIWADRCEELAFNLLPAALDPAGKAVHYITAANMIDLNNSAKTEGQYQNNWAMQSYMAGVDQYRCCPHNYGMGWPYFTEELWLATPDNGLCAAMYAPCSVTAKVADGTTITITETTDYPFSDTITLKLSTPKPLTFPLYFRIPGWCSAPTIRVNGQPTPTPPPAGPAFTPINRTWANNDTITLTLPSQATVRTWAVNASSVSIYRGPLAYSLQIGETYVQTGGTTQFPQYDVHATPTTPWNLGLALPTSTPASSLTFHNAGTPLAPNPFTQTGNPLTITAPTQQIPEWTADDQQVVTPLQPSPARATTPVTQSTLIPMGAARLRITAFPTTSATGTLWTPWNATTAPFRIRNANSGKVLGVDSMSTADSANVVQYDDTGTADHLWRLIDNGDGNVRIRNVNSGKILAVHNMSTADGALVQQFSDNGTVDHVWTLVDNGDGQVRIRNVNSGKVLAVSNMSTANSAQVVQFSDSGTADHLWLLIPDGQVRVSNRNSGKVLAVQNMSTADSAQVQQFSDNGTVDHLWTFVPDSGNTTAFRIRNINSGKVLGVSNMSTADSANVVQYTDNGTADHLWRLRPSTGPWLRLQNVNSGKVLGVSNMSTADSANVVQFSDNGTADHLWKFI</sequence>
<evidence type="ECO:0000256" key="2">
    <source>
        <dbReference type="SAM" id="SignalP"/>
    </source>
</evidence>
<feature type="compositionally biased region" description="Pro residues" evidence="1">
    <location>
        <begin position="52"/>
        <end position="61"/>
    </location>
</feature>
<dbReference type="InterPro" id="IPR006311">
    <property type="entry name" value="TAT_signal"/>
</dbReference>
<dbReference type="InterPro" id="IPR000772">
    <property type="entry name" value="Ricin_B_lectin"/>
</dbReference>
<dbReference type="InterPro" id="IPR049046">
    <property type="entry name" value="Beta-AFase-like_GH127_middle"/>
</dbReference>
<dbReference type="InterPro" id="IPR016093">
    <property type="entry name" value="MIR_motif"/>
</dbReference>
<dbReference type="InterPro" id="IPR008928">
    <property type="entry name" value="6-hairpin_glycosidase_sf"/>
</dbReference>
<dbReference type="EMBL" id="BAAAQN010000031">
    <property type="protein sequence ID" value="GAA2041721.1"/>
    <property type="molecule type" value="Genomic_DNA"/>
</dbReference>
<protein>
    <submittedName>
        <fullName evidence="4">RICIN domain-containing protein</fullName>
    </submittedName>
</protein>
<evidence type="ECO:0000313" key="4">
    <source>
        <dbReference type="EMBL" id="GAA2041721.1"/>
    </source>
</evidence>
<dbReference type="PANTHER" id="PTHR31151">
    <property type="entry name" value="PROLINE-TRNA LIGASE (DUF1680)"/>
    <property type="match status" value="1"/>
</dbReference>
<dbReference type="Gene3D" id="2.80.10.50">
    <property type="match status" value="5"/>
</dbReference>
<gene>
    <name evidence="4" type="ORF">GCM10009839_50290</name>
</gene>
<dbReference type="PROSITE" id="PS51318">
    <property type="entry name" value="TAT"/>
    <property type="match status" value="1"/>
</dbReference>
<dbReference type="PROSITE" id="PS50919">
    <property type="entry name" value="MIR"/>
    <property type="match status" value="1"/>
</dbReference>
<accession>A0ABN2USZ1</accession>
<feature type="signal peptide" evidence="2">
    <location>
        <begin position="1"/>
        <end position="32"/>
    </location>
</feature>
<dbReference type="PANTHER" id="PTHR31151:SF0">
    <property type="entry name" value="PROLINE-TRNA LIGASE (DUF1680)"/>
    <property type="match status" value="1"/>
</dbReference>
<dbReference type="CDD" id="cd00161">
    <property type="entry name" value="beta-trefoil_Ricin-like"/>
    <property type="match status" value="1"/>
</dbReference>
<evidence type="ECO:0000259" key="3">
    <source>
        <dbReference type="PROSITE" id="PS50919"/>
    </source>
</evidence>
<proteinExistence type="predicted"/>
<keyword evidence="2" id="KW-0732">Signal</keyword>
<evidence type="ECO:0000313" key="5">
    <source>
        <dbReference type="Proteomes" id="UP001500751"/>
    </source>
</evidence>